<gene>
    <name evidence="3" type="ORF">DFR41_1011000</name>
</gene>
<evidence type="ECO:0000256" key="1">
    <source>
        <dbReference type="ARBA" id="ARBA00022801"/>
    </source>
</evidence>
<accession>A0A370FQS8</accession>
<dbReference type="EMBL" id="QQAV01000001">
    <property type="protein sequence ID" value="RDI29244.1"/>
    <property type="molecule type" value="Genomic_DNA"/>
</dbReference>
<dbReference type="InterPro" id="IPR029069">
    <property type="entry name" value="HotDog_dom_sf"/>
</dbReference>
<reference evidence="3 4" key="1">
    <citation type="submission" date="2018-07" db="EMBL/GenBank/DDBJ databases">
        <title>Genomic Encyclopedia of Type Strains, Phase IV (KMG-IV): sequencing the most valuable type-strain genomes for metagenomic binning, comparative biology and taxonomic classification.</title>
        <authorList>
            <person name="Goeker M."/>
        </authorList>
    </citation>
    <scope>NUCLEOTIDE SEQUENCE [LARGE SCALE GENOMIC DNA]</scope>
    <source>
        <strain evidence="3 4">DSM 21352</strain>
    </source>
</reference>
<comment type="caution">
    <text evidence="3">The sequence shown here is derived from an EMBL/GenBank/DDBJ whole genome shotgun (WGS) entry which is preliminary data.</text>
</comment>
<evidence type="ECO:0000313" key="4">
    <source>
        <dbReference type="Proteomes" id="UP000255265"/>
    </source>
</evidence>
<feature type="domain" description="Thioesterase" evidence="2">
    <location>
        <begin position="43"/>
        <end position="117"/>
    </location>
</feature>
<dbReference type="SUPFAM" id="SSF54637">
    <property type="entry name" value="Thioesterase/thiol ester dehydrase-isomerase"/>
    <property type="match status" value="1"/>
</dbReference>
<dbReference type="Gene3D" id="3.10.129.10">
    <property type="entry name" value="Hotdog Thioesterase"/>
    <property type="match status" value="1"/>
</dbReference>
<dbReference type="AlphaFoldDB" id="A0A370FQS8"/>
<sequence>MLPGRPEPPIATLLGGRLLALDTTAGTLAAEYEATAAFLNPAGTVQGGMLAAMLDDLCAAVVDARAGEGGGGVVTLTLNLSFLAPARPGRLQGRSAIVGGGRSICYVEAVLEQAGTEVARATACCRVIGSRAG</sequence>
<dbReference type="CDD" id="cd03443">
    <property type="entry name" value="PaaI_thioesterase"/>
    <property type="match status" value="1"/>
</dbReference>
<dbReference type="STRING" id="433924.NS331_20640"/>
<evidence type="ECO:0000259" key="2">
    <source>
        <dbReference type="Pfam" id="PF03061"/>
    </source>
</evidence>
<dbReference type="InterPro" id="IPR006683">
    <property type="entry name" value="Thioestr_dom"/>
</dbReference>
<dbReference type="GO" id="GO:0016289">
    <property type="term" value="F:acyl-CoA hydrolase activity"/>
    <property type="evidence" value="ECO:0007669"/>
    <property type="project" value="UniProtKB-ARBA"/>
</dbReference>
<dbReference type="Proteomes" id="UP000255265">
    <property type="component" value="Unassembled WGS sequence"/>
</dbReference>
<proteinExistence type="predicted"/>
<organism evidence="3 4">
    <name type="scientific">Pseudacidovorax intermedius</name>
    <dbReference type="NCBI Taxonomy" id="433924"/>
    <lineage>
        <taxon>Bacteria</taxon>
        <taxon>Pseudomonadati</taxon>
        <taxon>Pseudomonadota</taxon>
        <taxon>Betaproteobacteria</taxon>
        <taxon>Burkholderiales</taxon>
        <taxon>Comamonadaceae</taxon>
        <taxon>Pseudacidovorax</taxon>
    </lineage>
</organism>
<dbReference type="InterPro" id="IPR003736">
    <property type="entry name" value="PAAI_dom"/>
</dbReference>
<dbReference type="RefSeq" id="WP_244917650.1">
    <property type="nucleotide sequence ID" value="NZ_QQAV01000001.1"/>
</dbReference>
<evidence type="ECO:0000313" key="3">
    <source>
        <dbReference type="EMBL" id="RDI29244.1"/>
    </source>
</evidence>
<dbReference type="Pfam" id="PF03061">
    <property type="entry name" value="4HBT"/>
    <property type="match status" value="1"/>
</dbReference>
<keyword evidence="1" id="KW-0378">Hydrolase</keyword>
<name>A0A370FQS8_9BURK</name>
<dbReference type="NCBIfam" id="TIGR00369">
    <property type="entry name" value="unchar_dom_1"/>
    <property type="match status" value="1"/>
</dbReference>
<protein>
    <submittedName>
        <fullName evidence="3">Uncharacterized protein (TIGR00369 family)</fullName>
    </submittedName>
</protein>
<keyword evidence="4" id="KW-1185">Reference proteome</keyword>